<proteinExistence type="inferred from homology"/>
<dbReference type="OMA" id="DHIMRTT"/>
<dbReference type="GO" id="GO:0009425">
    <property type="term" value="C:bacterial-type flagellum basal body"/>
    <property type="evidence" value="ECO:0007669"/>
    <property type="project" value="UniProtKB-SubCell"/>
</dbReference>
<reference evidence="11 12" key="1">
    <citation type="submission" date="2015-08" db="EMBL/GenBank/DDBJ databases">
        <title>Antibacterial properties of a collection of Vibrionaceae strains.</title>
        <authorList>
            <person name="Giubergia S."/>
        </authorList>
    </citation>
    <scope>NUCLEOTIDE SEQUENCE [LARGE SCALE GENOMIC DNA]</scope>
    <source>
        <strain evidence="11 12">S0821</strain>
    </source>
</reference>
<dbReference type="GO" id="GO:0044780">
    <property type="term" value="P:bacterial-type flagellum assembly"/>
    <property type="evidence" value="ECO:0007669"/>
    <property type="project" value="UniProtKB-UniRule"/>
</dbReference>
<comment type="subcellular location">
    <subcellularLocation>
        <location evidence="10">Cell membrane</location>
        <topology evidence="10">Multi-pass membrane protein</topology>
    </subcellularLocation>
    <subcellularLocation>
        <location evidence="10">Bacterial flagellum basal body</location>
    </subcellularLocation>
</comment>
<evidence type="ECO:0000256" key="6">
    <source>
        <dbReference type="ARBA" id="ARBA00022989"/>
    </source>
</evidence>
<accession>A0A0Q2SDN0</accession>
<keyword evidence="4 10" id="KW-1003">Cell membrane</keyword>
<dbReference type="InterPro" id="IPR002010">
    <property type="entry name" value="T3SS_IM_R"/>
</dbReference>
<feature type="transmembrane region" description="Helical" evidence="10">
    <location>
        <begin position="12"/>
        <end position="33"/>
    </location>
</feature>
<dbReference type="GeneID" id="50535205"/>
<keyword evidence="12" id="KW-1185">Reference proteome</keyword>
<feature type="transmembrane region" description="Helical" evidence="10">
    <location>
        <begin position="45"/>
        <end position="64"/>
    </location>
</feature>
<protein>
    <recommendedName>
        <fullName evidence="3 9">Flagellar biosynthetic protein FliR</fullName>
    </recommendedName>
</protein>
<evidence type="ECO:0000313" key="12">
    <source>
        <dbReference type="Proteomes" id="UP000051221"/>
    </source>
</evidence>
<keyword evidence="5 10" id="KW-0812">Transmembrane</keyword>
<dbReference type="Pfam" id="PF01311">
    <property type="entry name" value="Bac_export_1"/>
    <property type="match status" value="1"/>
</dbReference>
<feature type="transmembrane region" description="Helical" evidence="10">
    <location>
        <begin position="213"/>
        <end position="236"/>
    </location>
</feature>
<comment type="similarity">
    <text evidence="2 10">Belongs to the FliR/MopE/SpaR family.</text>
</comment>
<dbReference type="GO" id="GO:0005886">
    <property type="term" value="C:plasma membrane"/>
    <property type="evidence" value="ECO:0007669"/>
    <property type="project" value="UniProtKB-SubCell"/>
</dbReference>
<dbReference type="AlphaFoldDB" id="A0A0Q2SDN0"/>
<keyword evidence="11" id="KW-0969">Cilium</keyword>
<keyword evidence="7 10" id="KW-0472">Membrane</keyword>
<evidence type="ECO:0000313" key="11">
    <source>
        <dbReference type="EMBL" id="KQH85571.1"/>
    </source>
</evidence>
<dbReference type="EMBL" id="LKHS01000010">
    <property type="protein sequence ID" value="KQH85571.1"/>
    <property type="molecule type" value="Genomic_DNA"/>
</dbReference>
<feature type="transmembrane region" description="Helical" evidence="10">
    <location>
        <begin position="76"/>
        <end position="99"/>
    </location>
</feature>
<evidence type="ECO:0000256" key="9">
    <source>
        <dbReference type="NCBIfam" id="TIGR01400"/>
    </source>
</evidence>
<sequence length="258" mass="28771">MMDVTFTQLTEWLGILWWPFVRFSGFFLVAPVFGDSKVPLMTKVLLALCFSLLCAGMVTNVPSFNPFSLQAVLFGLYQFSFGLIFGLAVQMFITIFTLAGQALSMQMGLSMAMMNDPNSGSSVAITGQIFSLTAMLLFLSMDGHLIVLDVFVDSFTLWPMNQPYPFESIKHLISLFSWMFSSALIISIPAIITMLLSNVTFGFMSRIAPSLNVFVLGFPMTMFLGLFALLISIYGIGDIFFNLLTELHEHLNIMLRMS</sequence>
<dbReference type="PRINTS" id="PR00953">
    <property type="entry name" value="TYPE3IMRPROT"/>
</dbReference>
<dbReference type="Proteomes" id="UP000051221">
    <property type="component" value="Unassembled WGS sequence"/>
</dbReference>
<gene>
    <name evidence="11" type="ORF">AMR76_13795</name>
</gene>
<keyword evidence="11" id="KW-0282">Flagellum</keyword>
<evidence type="ECO:0000256" key="2">
    <source>
        <dbReference type="ARBA" id="ARBA00009772"/>
    </source>
</evidence>
<evidence type="ECO:0000256" key="7">
    <source>
        <dbReference type="ARBA" id="ARBA00023136"/>
    </source>
</evidence>
<dbReference type="GO" id="GO:0006605">
    <property type="term" value="P:protein targeting"/>
    <property type="evidence" value="ECO:0007669"/>
    <property type="project" value="UniProtKB-UniRule"/>
</dbReference>
<comment type="function">
    <text evidence="1 10">Role in flagellar biosynthesis.</text>
</comment>
<keyword evidence="8 10" id="KW-0975">Bacterial flagellum</keyword>
<dbReference type="InParanoid" id="A0A0Q2SDN0"/>
<dbReference type="PANTHER" id="PTHR30065:SF8">
    <property type="entry name" value="FLAGELLAR BIOSYNTHETIC PROTEIN FLIR"/>
    <property type="match status" value="1"/>
</dbReference>
<evidence type="ECO:0000256" key="4">
    <source>
        <dbReference type="ARBA" id="ARBA00022475"/>
    </source>
</evidence>
<evidence type="ECO:0000256" key="1">
    <source>
        <dbReference type="ARBA" id="ARBA00002578"/>
    </source>
</evidence>
<dbReference type="NCBIfam" id="TIGR01400">
    <property type="entry name" value="fliR"/>
    <property type="match status" value="1"/>
</dbReference>
<name>A0A0Q2SDN0_VIBFU</name>
<feature type="transmembrane region" description="Helical" evidence="10">
    <location>
        <begin position="120"/>
        <end position="141"/>
    </location>
</feature>
<dbReference type="PANTHER" id="PTHR30065">
    <property type="entry name" value="FLAGELLAR BIOSYNTHETIC PROTEIN FLIR"/>
    <property type="match status" value="1"/>
</dbReference>
<evidence type="ECO:0000256" key="3">
    <source>
        <dbReference type="ARBA" id="ARBA00021717"/>
    </source>
</evidence>
<dbReference type="RefSeq" id="WP_004726335.1">
    <property type="nucleotide sequence ID" value="NZ_CABLCD010000013.1"/>
</dbReference>
<dbReference type="OrthoDB" id="9797790at2"/>
<keyword evidence="6 10" id="KW-1133">Transmembrane helix</keyword>
<keyword evidence="11" id="KW-0966">Cell projection</keyword>
<evidence type="ECO:0000256" key="10">
    <source>
        <dbReference type="RuleBase" id="RU362071"/>
    </source>
</evidence>
<evidence type="ECO:0000256" key="5">
    <source>
        <dbReference type="ARBA" id="ARBA00022692"/>
    </source>
</evidence>
<evidence type="ECO:0000256" key="8">
    <source>
        <dbReference type="ARBA" id="ARBA00023143"/>
    </source>
</evidence>
<organism evidence="11 12">
    <name type="scientific">Vibrio furnissii</name>
    <dbReference type="NCBI Taxonomy" id="29494"/>
    <lineage>
        <taxon>Bacteria</taxon>
        <taxon>Pseudomonadati</taxon>
        <taxon>Pseudomonadota</taxon>
        <taxon>Gammaproteobacteria</taxon>
        <taxon>Vibrionales</taxon>
        <taxon>Vibrionaceae</taxon>
        <taxon>Vibrio</taxon>
    </lineage>
</organism>
<comment type="caution">
    <text evidence="11">The sequence shown here is derived from an EMBL/GenBank/DDBJ whole genome shotgun (WGS) entry which is preliminary data.</text>
</comment>
<dbReference type="InterPro" id="IPR006303">
    <property type="entry name" value="FliR"/>
</dbReference>
<feature type="transmembrane region" description="Helical" evidence="10">
    <location>
        <begin position="175"/>
        <end position="201"/>
    </location>
</feature>